<comment type="caution">
    <text evidence="1">The sequence shown here is derived from an EMBL/GenBank/DDBJ whole genome shotgun (WGS) entry which is preliminary data.</text>
</comment>
<keyword evidence="2" id="KW-1185">Reference proteome</keyword>
<sequence>MSRAREALAECAVATEAMALEVAVDEAVVAKEVVVDEAVVTEKVVVNEAVVAKVVAPHPDQVLLSPGSPGDSEEEFFRMFE</sequence>
<proteinExistence type="predicted"/>
<organism evidence="1 2">
    <name type="scientific">Zizania palustris</name>
    <name type="common">Northern wild rice</name>
    <dbReference type="NCBI Taxonomy" id="103762"/>
    <lineage>
        <taxon>Eukaryota</taxon>
        <taxon>Viridiplantae</taxon>
        <taxon>Streptophyta</taxon>
        <taxon>Embryophyta</taxon>
        <taxon>Tracheophyta</taxon>
        <taxon>Spermatophyta</taxon>
        <taxon>Magnoliopsida</taxon>
        <taxon>Liliopsida</taxon>
        <taxon>Poales</taxon>
        <taxon>Poaceae</taxon>
        <taxon>BOP clade</taxon>
        <taxon>Oryzoideae</taxon>
        <taxon>Oryzeae</taxon>
        <taxon>Zizaniinae</taxon>
        <taxon>Zizania</taxon>
    </lineage>
</organism>
<protein>
    <submittedName>
        <fullName evidence="1">Uncharacterized protein</fullName>
    </submittedName>
</protein>
<accession>A0A8J5THY0</accession>
<dbReference type="AlphaFoldDB" id="A0A8J5THY0"/>
<name>A0A8J5THY0_ZIZPA</name>
<dbReference type="Proteomes" id="UP000729402">
    <property type="component" value="Unassembled WGS sequence"/>
</dbReference>
<gene>
    <name evidence="1" type="ORF">GUJ93_ZPchr0014g47340</name>
</gene>
<evidence type="ECO:0000313" key="2">
    <source>
        <dbReference type="Proteomes" id="UP000729402"/>
    </source>
</evidence>
<evidence type="ECO:0000313" key="1">
    <source>
        <dbReference type="EMBL" id="KAG8083124.1"/>
    </source>
</evidence>
<dbReference type="EMBL" id="JAAALK010000086">
    <property type="protein sequence ID" value="KAG8083124.1"/>
    <property type="molecule type" value="Genomic_DNA"/>
</dbReference>
<reference evidence="1" key="1">
    <citation type="journal article" date="2021" name="bioRxiv">
        <title>Whole Genome Assembly and Annotation of Northern Wild Rice, Zizania palustris L., Supports a Whole Genome Duplication in the Zizania Genus.</title>
        <authorList>
            <person name="Haas M."/>
            <person name="Kono T."/>
            <person name="Macchietto M."/>
            <person name="Millas R."/>
            <person name="McGilp L."/>
            <person name="Shao M."/>
            <person name="Duquette J."/>
            <person name="Hirsch C.N."/>
            <person name="Kimball J."/>
        </authorList>
    </citation>
    <scope>NUCLEOTIDE SEQUENCE</scope>
    <source>
        <tissue evidence="1">Fresh leaf tissue</tissue>
    </source>
</reference>
<reference evidence="1" key="2">
    <citation type="submission" date="2021-02" db="EMBL/GenBank/DDBJ databases">
        <authorList>
            <person name="Kimball J.A."/>
            <person name="Haas M.W."/>
            <person name="Macchietto M."/>
            <person name="Kono T."/>
            <person name="Duquette J."/>
            <person name="Shao M."/>
        </authorList>
    </citation>
    <scope>NUCLEOTIDE SEQUENCE</scope>
    <source>
        <tissue evidence="1">Fresh leaf tissue</tissue>
    </source>
</reference>